<evidence type="ECO:0000313" key="17">
    <source>
        <dbReference type="Proteomes" id="UP000008144"/>
    </source>
</evidence>
<organism evidence="16 17">
    <name type="scientific">Ciona intestinalis</name>
    <name type="common">Transparent sea squirt</name>
    <name type="synonym">Ascidia intestinalis</name>
    <dbReference type="NCBI Taxonomy" id="7719"/>
    <lineage>
        <taxon>Eukaryota</taxon>
        <taxon>Metazoa</taxon>
        <taxon>Chordata</taxon>
        <taxon>Tunicata</taxon>
        <taxon>Ascidiacea</taxon>
        <taxon>Phlebobranchia</taxon>
        <taxon>Cionidae</taxon>
        <taxon>Ciona</taxon>
    </lineage>
</organism>
<dbReference type="HOGENOM" id="CLU_102602_3_3_1"/>
<dbReference type="GO" id="GO:0020037">
    <property type="term" value="F:heme binding"/>
    <property type="evidence" value="ECO:0000318"/>
    <property type="project" value="GO_Central"/>
</dbReference>
<feature type="domain" description="Cytochrome b5 heme-binding" evidence="15">
    <location>
        <begin position="7"/>
        <end position="83"/>
    </location>
</feature>
<keyword evidence="2" id="KW-0813">Transport</keyword>
<dbReference type="STRING" id="7719.ENSCINP00000004431"/>
<dbReference type="EMBL" id="EAAA01001617">
    <property type="status" value="NOT_ANNOTATED_CDS"/>
    <property type="molecule type" value="Genomic_DNA"/>
</dbReference>
<keyword evidence="7" id="KW-0492">Microsome</keyword>
<dbReference type="GO" id="GO:0005789">
    <property type="term" value="C:endoplasmic reticulum membrane"/>
    <property type="evidence" value="ECO:0007669"/>
    <property type="project" value="UniProtKB-SubCell"/>
</dbReference>
<evidence type="ECO:0000313" key="16">
    <source>
        <dbReference type="Ensembl" id="ENSCINP00000004431.3"/>
    </source>
</evidence>
<keyword evidence="14" id="KW-1133">Transmembrane helix</keyword>
<keyword evidence="6" id="KW-0256">Endoplasmic reticulum</keyword>
<dbReference type="Ensembl" id="ENSCINT00000004431.3">
    <property type="protein sequence ID" value="ENSCINP00000004431.3"/>
    <property type="gene ID" value="ENSCING00000002166.3"/>
</dbReference>
<dbReference type="InParanoid" id="F6SST4"/>
<dbReference type="FunFam" id="3.10.120.10:FF:000002">
    <property type="entry name" value="Cytochrome b5 type B"/>
    <property type="match status" value="1"/>
</dbReference>
<evidence type="ECO:0000256" key="11">
    <source>
        <dbReference type="ARBA" id="ARBA00037877"/>
    </source>
</evidence>
<dbReference type="PANTHER" id="PTHR19359:SF150">
    <property type="entry name" value="CYTOCHROME B5"/>
    <property type="match status" value="1"/>
</dbReference>
<dbReference type="PROSITE" id="PS00191">
    <property type="entry name" value="CYTOCHROME_B5_1"/>
    <property type="match status" value="1"/>
</dbReference>
<dbReference type="Gene3D" id="3.10.120.10">
    <property type="entry name" value="Cytochrome b5-like heme/steroid binding domain"/>
    <property type="match status" value="1"/>
</dbReference>
<evidence type="ECO:0000256" key="1">
    <source>
        <dbReference type="ARBA" id="ARBA00004131"/>
    </source>
</evidence>
<dbReference type="PANTHER" id="PTHR19359">
    <property type="entry name" value="CYTOCHROME B5"/>
    <property type="match status" value="1"/>
</dbReference>
<dbReference type="OrthoDB" id="260519at2759"/>
<reference evidence="17" key="1">
    <citation type="journal article" date="2002" name="Science">
        <title>The draft genome of Ciona intestinalis: insights into chordate and vertebrate origins.</title>
        <authorList>
            <person name="Dehal P."/>
            <person name="Satou Y."/>
            <person name="Campbell R.K."/>
            <person name="Chapman J."/>
            <person name="Degnan B."/>
            <person name="De Tomaso A."/>
            <person name="Davidson B."/>
            <person name="Di Gregorio A."/>
            <person name="Gelpke M."/>
            <person name="Goodstein D.M."/>
            <person name="Harafuji N."/>
            <person name="Hastings K.E."/>
            <person name="Ho I."/>
            <person name="Hotta K."/>
            <person name="Huang W."/>
            <person name="Kawashima T."/>
            <person name="Lemaire P."/>
            <person name="Martinez D."/>
            <person name="Meinertzhagen I.A."/>
            <person name="Necula S."/>
            <person name="Nonaka M."/>
            <person name="Putnam N."/>
            <person name="Rash S."/>
            <person name="Saiga H."/>
            <person name="Satake M."/>
            <person name="Terry A."/>
            <person name="Yamada L."/>
            <person name="Wang H.G."/>
            <person name="Awazu S."/>
            <person name="Azumi K."/>
            <person name="Boore J."/>
            <person name="Branno M."/>
            <person name="Chin-Bow S."/>
            <person name="DeSantis R."/>
            <person name="Doyle S."/>
            <person name="Francino P."/>
            <person name="Keys D.N."/>
            <person name="Haga S."/>
            <person name="Hayashi H."/>
            <person name="Hino K."/>
            <person name="Imai K.S."/>
            <person name="Inaba K."/>
            <person name="Kano S."/>
            <person name="Kobayashi K."/>
            <person name="Kobayashi M."/>
            <person name="Lee B.I."/>
            <person name="Makabe K.W."/>
            <person name="Manohar C."/>
            <person name="Matassi G."/>
            <person name="Medina M."/>
            <person name="Mochizuki Y."/>
            <person name="Mount S."/>
            <person name="Morishita T."/>
            <person name="Miura S."/>
            <person name="Nakayama A."/>
            <person name="Nishizaka S."/>
            <person name="Nomoto H."/>
            <person name="Ohta F."/>
            <person name="Oishi K."/>
            <person name="Rigoutsos I."/>
            <person name="Sano M."/>
            <person name="Sasaki A."/>
            <person name="Sasakura Y."/>
            <person name="Shoguchi E."/>
            <person name="Shin-i T."/>
            <person name="Spagnuolo A."/>
            <person name="Stainier D."/>
            <person name="Suzuki M.M."/>
            <person name="Tassy O."/>
            <person name="Takatori N."/>
            <person name="Tokuoka M."/>
            <person name="Yagi K."/>
            <person name="Yoshizaki F."/>
            <person name="Wada S."/>
            <person name="Zhang C."/>
            <person name="Hyatt P.D."/>
            <person name="Larimer F."/>
            <person name="Detter C."/>
            <person name="Doggett N."/>
            <person name="Glavina T."/>
            <person name="Hawkins T."/>
            <person name="Richardson P."/>
            <person name="Lucas S."/>
            <person name="Kohara Y."/>
            <person name="Levine M."/>
            <person name="Satoh N."/>
            <person name="Rokhsar D.S."/>
        </authorList>
    </citation>
    <scope>NUCLEOTIDE SEQUENCE [LARGE SCALE GENOMIC DNA]</scope>
</reference>
<keyword evidence="10 14" id="KW-0472">Membrane</keyword>
<evidence type="ECO:0000256" key="4">
    <source>
        <dbReference type="ARBA" id="ARBA00022692"/>
    </source>
</evidence>
<reference evidence="16" key="3">
    <citation type="submission" date="2025-08" db="UniProtKB">
        <authorList>
            <consortium name="Ensembl"/>
        </authorList>
    </citation>
    <scope>IDENTIFICATION</scope>
</reference>
<keyword evidence="9 14" id="KW-0408">Iron</keyword>
<dbReference type="OMA" id="FMFEHKS"/>
<dbReference type="GeneTree" id="ENSGT00940000155584"/>
<evidence type="ECO:0000256" key="7">
    <source>
        <dbReference type="ARBA" id="ARBA00022848"/>
    </source>
</evidence>
<evidence type="ECO:0000256" key="5">
    <source>
        <dbReference type="ARBA" id="ARBA00022723"/>
    </source>
</evidence>
<protein>
    <recommendedName>
        <fullName evidence="13">Cytochrome b5</fullName>
    </recommendedName>
</protein>
<evidence type="ECO:0000259" key="15">
    <source>
        <dbReference type="PROSITE" id="PS50255"/>
    </source>
</evidence>
<evidence type="ECO:0000256" key="3">
    <source>
        <dbReference type="ARBA" id="ARBA00022617"/>
    </source>
</evidence>
<evidence type="ECO:0000256" key="6">
    <source>
        <dbReference type="ARBA" id="ARBA00022824"/>
    </source>
</evidence>
<dbReference type="SMART" id="SM01117">
    <property type="entry name" value="Cyt-b5"/>
    <property type="match status" value="1"/>
</dbReference>
<dbReference type="GO" id="GO:0046872">
    <property type="term" value="F:metal ion binding"/>
    <property type="evidence" value="ECO:0007669"/>
    <property type="project" value="UniProtKB-UniRule"/>
</dbReference>
<proteinExistence type="inferred from homology"/>
<reference evidence="16" key="4">
    <citation type="submission" date="2025-09" db="UniProtKB">
        <authorList>
            <consortium name="Ensembl"/>
        </authorList>
    </citation>
    <scope>IDENTIFICATION</scope>
</reference>
<evidence type="ECO:0000256" key="13">
    <source>
        <dbReference type="ARBA" id="ARBA00039806"/>
    </source>
</evidence>
<sequence>MSECEEKKVFRLEEVKKHNNVQSAWIVVHNKIYDVTKFLEEHPGGEEVLLEQAGQDATESFEDVGHSSDAREMQKDYYIGELHPDDQFKENSRSKYVTLGNEESQASALSNWVIPGLVALGVALIYRFYMST</sequence>
<dbReference type="FunCoup" id="F6SST4">
    <property type="interactions" value="383"/>
</dbReference>
<reference evidence="16" key="2">
    <citation type="journal article" date="2008" name="Genome Biol.">
        <title>Improved genome assembly and evidence-based global gene model set for the chordate Ciona intestinalis: new insight into intron and operon populations.</title>
        <authorList>
            <person name="Satou Y."/>
            <person name="Mineta K."/>
            <person name="Ogasawara M."/>
            <person name="Sasakura Y."/>
            <person name="Shoguchi E."/>
            <person name="Ueno K."/>
            <person name="Yamada L."/>
            <person name="Matsumoto J."/>
            <person name="Wasserscheid J."/>
            <person name="Dewar K."/>
            <person name="Wiley G.B."/>
            <person name="Macmil S.L."/>
            <person name="Roe B.A."/>
            <person name="Zeller R.W."/>
            <person name="Hastings K.E."/>
            <person name="Lemaire P."/>
            <person name="Lindquist E."/>
            <person name="Endo T."/>
            <person name="Hotta K."/>
            <person name="Inaba K."/>
        </authorList>
    </citation>
    <scope>NUCLEOTIDE SEQUENCE [LARGE SCALE GENOMIC DNA]</scope>
    <source>
        <strain evidence="16">wild type</strain>
    </source>
</reference>
<dbReference type="RefSeq" id="XP_002122197.1">
    <property type="nucleotide sequence ID" value="XM_002122161.5"/>
</dbReference>
<dbReference type="EMBL" id="EAAA01001619">
    <property type="status" value="NOT_ANNOTATED_CDS"/>
    <property type="molecule type" value="Genomic_DNA"/>
</dbReference>
<dbReference type="EMBL" id="EAAA01001618">
    <property type="status" value="NOT_ANNOTATED_CDS"/>
    <property type="molecule type" value="Genomic_DNA"/>
</dbReference>
<dbReference type="AlphaFoldDB" id="F6SST4"/>
<dbReference type="SUPFAM" id="SSF55856">
    <property type="entry name" value="Cytochrome b5-like heme/steroid binding domain"/>
    <property type="match status" value="1"/>
</dbReference>
<comment type="similarity">
    <text evidence="12 14">Belongs to the cytochrome b5 family.</text>
</comment>
<dbReference type="PRINTS" id="PR00363">
    <property type="entry name" value="CYTOCHROMEB5"/>
</dbReference>
<keyword evidence="8" id="KW-0249">Electron transport</keyword>
<evidence type="ECO:0000256" key="10">
    <source>
        <dbReference type="ARBA" id="ARBA00023136"/>
    </source>
</evidence>
<evidence type="ECO:0000256" key="14">
    <source>
        <dbReference type="RuleBase" id="RU362121"/>
    </source>
</evidence>
<accession>A0A1W2W287</accession>
<dbReference type="InterPro" id="IPR036400">
    <property type="entry name" value="Cyt_B5-like_heme/steroid_sf"/>
</dbReference>
<dbReference type="InterPro" id="IPR001199">
    <property type="entry name" value="Cyt_B5-like_heme/steroid-bd"/>
</dbReference>
<accession>F6SST4</accession>
<keyword evidence="5 14" id="KW-0479">Metal-binding</keyword>
<gene>
    <name evidence="16" type="primary">LOC100183973</name>
</gene>
<dbReference type="Pfam" id="PF00173">
    <property type="entry name" value="Cyt-b5"/>
    <property type="match status" value="1"/>
</dbReference>
<dbReference type="GeneID" id="100183973"/>
<evidence type="ECO:0000256" key="2">
    <source>
        <dbReference type="ARBA" id="ARBA00022448"/>
    </source>
</evidence>
<dbReference type="Proteomes" id="UP000008144">
    <property type="component" value="Chromosome 3"/>
</dbReference>
<name>F6SST4_CIOIN</name>
<dbReference type="InterPro" id="IPR018506">
    <property type="entry name" value="Cyt_B5_heme-BS"/>
</dbReference>
<dbReference type="PROSITE" id="PS50255">
    <property type="entry name" value="CYTOCHROME_B5_2"/>
    <property type="match status" value="1"/>
</dbReference>
<evidence type="ECO:0000256" key="9">
    <source>
        <dbReference type="ARBA" id="ARBA00023004"/>
    </source>
</evidence>
<dbReference type="KEGG" id="cin:100183973"/>
<dbReference type="GO" id="GO:0016020">
    <property type="term" value="C:membrane"/>
    <property type="evidence" value="ECO:0000318"/>
    <property type="project" value="GO_Central"/>
</dbReference>
<evidence type="ECO:0000256" key="8">
    <source>
        <dbReference type="ARBA" id="ARBA00022982"/>
    </source>
</evidence>
<comment type="subcellular location">
    <subcellularLocation>
        <location evidence="1">Endoplasmic reticulum membrane</location>
        <topology evidence="1">Single-pass membrane protein</topology>
        <orientation evidence="1">Cytoplasmic side</orientation>
    </subcellularLocation>
    <subcellularLocation>
        <location evidence="11">Microsome membrane</location>
        <topology evidence="11">Single-pass membrane protein</topology>
        <orientation evidence="11">Cytoplasmic side</orientation>
    </subcellularLocation>
</comment>
<dbReference type="InterPro" id="IPR050668">
    <property type="entry name" value="Cytochrome_b5"/>
</dbReference>
<keyword evidence="17" id="KW-1185">Reference proteome</keyword>
<keyword evidence="3 14" id="KW-0349">Heme</keyword>
<feature type="transmembrane region" description="Helical" evidence="14">
    <location>
        <begin position="112"/>
        <end position="129"/>
    </location>
</feature>
<keyword evidence="4 14" id="KW-0812">Transmembrane</keyword>
<evidence type="ECO:0000256" key="12">
    <source>
        <dbReference type="ARBA" id="ARBA00038168"/>
    </source>
</evidence>